<gene>
    <name evidence="1" type="ORF">J2X20_004846</name>
</gene>
<organism evidence="1 2">
    <name type="scientific">Roseateles saccharophilus</name>
    <name type="common">Pseudomonas saccharophila</name>
    <dbReference type="NCBI Taxonomy" id="304"/>
    <lineage>
        <taxon>Bacteria</taxon>
        <taxon>Pseudomonadati</taxon>
        <taxon>Pseudomonadota</taxon>
        <taxon>Betaproteobacteria</taxon>
        <taxon>Burkholderiales</taxon>
        <taxon>Sphaerotilaceae</taxon>
        <taxon>Roseateles</taxon>
    </lineage>
</organism>
<evidence type="ECO:0000313" key="1">
    <source>
        <dbReference type="EMBL" id="MDR7272172.1"/>
    </source>
</evidence>
<reference evidence="1 2" key="1">
    <citation type="submission" date="2023-07" db="EMBL/GenBank/DDBJ databases">
        <title>Sorghum-associated microbial communities from plants grown in Nebraska, USA.</title>
        <authorList>
            <person name="Schachtman D."/>
        </authorList>
    </citation>
    <scope>NUCLEOTIDE SEQUENCE [LARGE SCALE GENOMIC DNA]</scope>
    <source>
        <strain evidence="1 2">BE314</strain>
    </source>
</reference>
<sequence>MGTTESNKAFVAEMLGQKKRLEDYPERVDPNLVMHEPAHLPFGGTYRGLAEFQQFYPRVRGYYDFERFQLLGVYAEGGTVFATAQVPIAGTPSMMFIAEQFTFSGTRLKEVRVHTCDTQAEGAA</sequence>
<accession>A0ABU1YTI3</accession>
<keyword evidence="2" id="KW-1185">Reference proteome</keyword>
<dbReference type="InterPro" id="IPR032710">
    <property type="entry name" value="NTF2-like_dom_sf"/>
</dbReference>
<comment type="caution">
    <text evidence="1">The sequence shown here is derived from an EMBL/GenBank/DDBJ whole genome shotgun (WGS) entry which is preliminary data.</text>
</comment>
<protein>
    <recommendedName>
        <fullName evidence="3">SnoaL-like domain-containing protein</fullName>
    </recommendedName>
</protein>
<dbReference type="Gene3D" id="3.10.450.50">
    <property type="match status" value="1"/>
</dbReference>
<dbReference type="RefSeq" id="WP_310270802.1">
    <property type="nucleotide sequence ID" value="NZ_JAVDXU010000004.1"/>
</dbReference>
<dbReference type="Proteomes" id="UP001180453">
    <property type="component" value="Unassembled WGS sequence"/>
</dbReference>
<proteinExistence type="predicted"/>
<evidence type="ECO:0000313" key="2">
    <source>
        <dbReference type="Proteomes" id="UP001180453"/>
    </source>
</evidence>
<evidence type="ECO:0008006" key="3">
    <source>
        <dbReference type="Google" id="ProtNLM"/>
    </source>
</evidence>
<dbReference type="SUPFAM" id="SSF54427">
    <property type="entry name" value="NTF2-like"/>
    <property type="match status" value="1"/>
</dbReference>
<name>A0ABU1YTI3_ROSSA</name>
<dbReference type="EMBL" id="JAVDXU010000004">
    <property type="protein sequence ID" value="MDR7272172.1"/>
    <property type="molecule type" value="Genomic_DNA"/>
</dbReference>